<sequence length="125" mass="13886">MLTIFTLYPGYQVVLLMRLRMPKITPRGPNTTLNFHCAASTHFWVTATVTCTSDSRREASLLCTALLMFHHPKPAATLSSVCSEQPCYSSSSPFTDPSPAIISPPFFGRPVPLHSFKRVSTERNL</sequence>
<keyword evidence="2" id="KW-1185">Reference proteome</keyword>
<proteinExistence type="predicted"/>
<accession>A0ACB8EI73</accession>
<organism evidence="1 2">
    <name type="scientific">Sphaerodactylus townsendi</name>
    <dbReference type="NCBI Taxonomy" id="933632"/>
    <lineage>
        <taxon>Eukaryota</taxon>
        <taxon>Metazoa</taxon>
        <taxon>Chordata</taxon>
        <taxon>Craniata</taxon>
        <taxon>Vertebrata</taxon>
        <taxon>Euteleostomi</taxon>
        <taxon>Lepidosauria</taxon>
        <taxon>Squamata</taxon>
        <taxon>Bifurcata</taxon>
        <taxon>Gekkota</taxon>
        <taxon>Sphaerodactylidae</taxon>
        <taxon>Sphaerodactylus</taxon>
    </lineage>
</organism>
<dbReference type="Proteomes" id="UP000827872">
    <property type="component" value="Linkage Group LG03"/>
</dbReference>
<reference evidence="1" key="1">
    <citation type="submission" date="2021-08" db="EMBL/GenBank/DDBJ databases">
        <title>The first chromosome-level gecko genome reveals the dynamic sex chromosomes of Neotropical dwarf geckos (Sphaerodactylidae: Sphaerodactylus).</title>
        <authorList>
            <person name="Pinto B.J."/>
            <person name="Keating S.E."/>
            <person name="Gamble T."/>
        </authorList>
    </citation>
    <scope>NUCLEOTIDE SEQUENCE</scope>
    <source>
        <strain evidence="1">TG3544</strain>
    </source>
</reference>
<gene>
    <name evidence="1" type="ORF">K3G42_020896</name>
</gene>
<dbReference type="EMBL" id="CM037616">
    <property type="protein sequence ID" value="KAH7992239.1"/>
    <property type="molecule type" value="Genomic_DNA"/>
</dbReference>
<protein>
    <submittedName>
        <fullName evidence="1">Uncharacterized protein</fullName>
    </submittedName>
</protein>
<evidence type="ECO:0000313" key="1">
    <source>
        <dbReference type="EMBL" id="KAH7992239.1"/>
    </source>
</evidence>
<name>A0ACB8EI73_9SAUR</name>
<evidence type="ECO:0000313" key="2">
    <source>
        <dbReference type="Proteomes" id="UP000827872"/>
    </source>
</evidence>
<comment type="caution">
    <text evidence="1">The sequence shown here is derived from an EMBL/GenBank/DDBJ whole genome shotgun (WGS) entry which is preliminary data.</text>
</comment>